<feature type="transmembrane region" description="Helical" evidence="6">
    <location>
        <begin position="193"/>
        <end position="215"/>
    </location>
</feature>
<dbReference type="AlphaFoldDB" id="A0A366EL76"/>
<feature type="transmembrane region" description="Helical" evidence="6">
    <location>
        <begin position="111"/>
        <end position="139"/>
    </location>
</feature>
<comment type="similarity">
    <text evidence="6">Belongs to the binding-protein-dependent transport system permease family.</text>
</comment>
<dbReference type="Gene3D" id="1.10.3720.10">
    <property type="entry name" value="MetI-like"/>
    <property type="match status" value="2"/>
</dbReference>
<feature type="domain" description="ABC transmembrane type-1" evidence="7">
    <location>
        <begin position="111"/>
        <end position="308"/>
    </location>
</feature>
<keyword evidence="2 6" id="KW-0813">Transport</keyword>
<dbReference type="PANTHER" id="PTHR43839">
    <property type="entry name" value="OPPC IN A BINDING PROTEIN-DEPENDENT TRANSPORT SYSTEM"/>
    <property type="match status" value="1"/>
</dbReference>
<dbReference type="SUPFAM" id="SSF161098">
    <property type="entry name" value="MetI-like"/>
    <property type="match status" value="2"/>
</dbReference>
<reference evidence="8 9" key="1">
    <citation type="submission" date="2018-06" db="EMBL/GenBank/DDBJ databases">
        <title>Freshwater and sediment microbial communities from various areas in North America, analyzing microbe dynamics in response to fracking.</title>
        <authorList>
            <person name="Lamendella R."/>
        </authorList>
    </citation>
    <scope>NUCLEOTIDE SEQUENCE [LARGE SCALE GENOMIC DNA]</scope>
    <source>
        <strain evidence="8 9">97B</strain>
    </source>
</reference>
<evidence type="ECO:0000259" key="7">
    <source>
        <dbReference type="PROSITE" id="PS50928"/>
    </source>
</evidence>
<dbReference type="InterPro" id="IPR035906">
    <property type="entry name" value="MetI-like_sf"/>
</dbReference>
<feature type="transmembrane region" description="Helical" evidence="6">
    <location>
        <begin position="289"/>
        <end position="313"/>
    </location>
</feature>
<dbReference type="Proteomes" id="UP000252118">
    <property type="component" value="Unassembled WGS sequence"/>
</dbReference>
<proteinExistence type="inferred from homology"/>
<keyword evidence="3 6" id="KW-0812">Transmembrane</keyword>
<feature type="transmembrane region" description="Helical" evidence="6">
    <location>
        <begin position="502"/>
        <end position="521"/>
    </location>
</feature>
<feature type="transmembrane region" description="Helical" evidence="6">
    <location>
        <begin position="257"/>
        <end position="283"/>
    </location>
</feature>
<evidence type="ECO:0000256" key="4">
    <source>
        <dbReference type="ARBA" id="ARBA00022989"/>
    </source>
</evidence>
<evidence type="ECO:0000313" key="8">
    <source>
        <dbReference type="EMBL" id="RBP03182.1"/>
    </source>
</evidence>
<comment type="subcellular location">
    <subcellularLocation>
        <location evidence="6">Cell membrane</location>
        <topology evidence="6">Multi-pass membrane protein</topology>
    </subcellularLocation>
    <subcellularLocation>
        <location evidence="1">Membrane</location>
        <topology evidence="1">Multi-pass membrane protein</topology>
    </subcellularLocation>
</comment>
<evidence type="ECO:0000256" key="2">
    <source>
        <dbReference type="ARBA" id="ARBA00022448"/>
    </source>
</evidence>
<feature type="transmembrane region" description="Helical" evidence="6">
    <location>
        <begin position="622"/>
        <end position="643"/>
    </location>
</feature>
<evidence type="ECO:0000256" key="5">
    <source>
        <dbReference type="ARBA" id="ARBA00023136"/>
    </source>
</evidence>
<evidence type="ECO:0000256" key="3">
    <source>
        <dbReference type="ARBA" id="ARBA00022692"/>
    </source>
</evidence>
<dbReference type="GO" id="GO:0005886">
    <property type="term" value="C:plasma membrane"/>
    <property type="evidence" value="ECO:0007669"/>
    <property type="project" value="UniProtKB-SubCell"/>
</dbReference>
<dbReference type="PROSITE" id="PS50928">
    <property type="entry name" value="ABC_TM1"/>
    <property type="match status" value="2"/>
</dbReference>
<organism evidence="8 9">
    <name type="scientific">Rossellomorea aquimaris</name>
    <dbReference type="NCBI Taxonomy" id="189382"/>
    <lineage>
        <taxon>Bacteria</taxon>
        <taxon>Bacillati</taxon>
        <taxon>Bacillota</taxon>
        <taxon>Bacilli</taxon>
        <taxon>Bacillales</taxon>
        <taxon>Bacillaceae</taxon>
        <taxon>Rossellomorea</taxon>
    </lineage>
</organism>
<feature type="transmembrane region" description="Helical" evidence="6">
    <location>
        <begin position="160"/>
        <end position="178"/>
    </location>
</feature>
<dbReference type="CDD" id="cd06261">
    <property type="entry name" value="TM_PBP2"/>
    <property type="match status" value="2"/>
</dbReference>
<dbReference type="InterPro" id="IPR000515">
    <property type="entry name" value="MetI-like"/>
</dbReference>
<sequence length="692" mass="79946">MDICCEIVRIKIKLKIFNISIKLRKKRKKGDQGMRLLTFPLKFMFYYILGLIGILAVSIAPEVFKEKGLYNFVGFLEEFFKFVFVFMDGENWSYSYKGITVDFLDMLWGPYLYSLQIIGGALGLGLGIAFTLTIFTVFLPRWVTSSLKKVLNLFETVPDLMFAFMLQLLIVYVIKYFGVELMNFTEYGEEKIFLAPIITLSIIPMISFFRILLFIMEEEMLKPHIEFAQSKGMSKGRILFAHVLKNISPSLFYHGKLIIWGMLSSLFIIETIFNMRGITYYIVQDFRPMVIAISLIMIYTPFFVVYQGVYLWINREGSVDHTKYKKDKIKWREWKIWSWLSTIRRLWWQHMHNGKFAIGFSVIFLLIAVSFLYPMMKEDPIKQIQFMKNDEGRIISAPPHKPFGEMILGSDFFGYSILDQLIVGSKYTLLFALVVASLRVIGGFYLGIVYHFHLKENRKNWLDRMVDSIHFLPLSLIAYLLLRPVLWGLPVLGWDHSIFERLVFEAVVLTILVLPLTTVLIGNELKLLGKQDFVLSAKLLGGTNRHLLWTHLFPHLAPRLFIIWGQQFIQTLLILVHLGLFHLFLGGTIITGGLVPDPPKSGTFEWSGLISSTKDSLMTGKYWIVIAPLAAFMIAIIAMQLIVQGVKEIQQTKVGVLVNNTPIKNKHKLVKKKTYHPVVEDFHLARQQSFKG</sequence>
<comment type="caution">
    <text evidence="8">The sequence shown here is derived from an EMBL/GenBank/DDBJ whole genome shotgun (WGS) entry which is preliminary data.</text>
</comment>
<dbReference type="EMBL" id="QNRJ01000010">
    <property type="protein sequence ID" value="RBP03182.1"/>
    <property type="molecule type" value="Genomic_DNA"/>
</dbReference>
<evidence type="ECO:0000313" key="9">
    <source>
        <dbReference type="Proteomes" id="UP000252118"/>
    </source>
</evidence>
<feature type="transmembrane region" description="Helical" evidence="6">
    <location>
        <begin position="427"/>
        <end position="450"/>
    </location>
</feature>
<gene>
    <name evidence="8" type="ORF">DET59_11064</name>
</gene>
<feature type="transmembrane region" description="Helical" evidence="6">
    <location>
        <begin position="354"/>
        <end position="373"/>
    </location>
</feature>
<evidence type="ECO:0000256" key="6">
    <source>
        <dbReference type="RuleBase" id="RU363032"/>
    </source>
</evidence>
<name>A0A366EL76_9BACI</name>
<accession>A0A366EL76</accession>
<feature type="transmembrane region" description="Helical" evidence="6">
    <location>
        <begin position="572"/>
        <end position="595"/>
    </location>
</feature>
<feature type="transmembrane region" description="Helical" evidence="6">
    <location>
        <begin position="471"/>
        <end position="490"/>
    </location>
</feature>
<dbReference type="Pfam" id="PF00528">
    <property type="entry name" value="BPD_transp_1"/>
    <property type="match status" value="1"/>
</dbReference>
<keyword evidence="4 6" id="KW-1133">Transmembrane helix</keyword>
<feature type="transmembrane region" description="Helical" evidence="6">
    <location>
        <begin position="43"/>
        <end position="61"/>
    </location>
</feature>
<dbReference type="PANTHER" id="PTHR43839:SF3">
    <property type="entry name" value="OLIGOPEPTIDE ABC TRANSPORTER, PERMEASE PROTEIN"/>
    <property type="match status" value="1"/>
</dbReference>
<dbReference type="GO" id="GO:0055085">
    <property type="term" value="P:transmembrane transport"/>
    <property type="evidence" value="ECO:0007669"/>
    <property type="project" value="InterPro"/>
</dbReference>
<keyword evidence="5 6" id="KW-0472">Membrane</keyword>
<feature type="domain" description="ABC transmembrane type-1" evidence="7">
    <location>
        <begin position="425"/>
        <end position="643"/>
    </location>
</feature>
<protein>
    <submittedName>
        <fullName evidence="8">Peptide/nickel transport system permease protein</fullName>
    </submittedName>
</protein>
<evidence type="ECO:0000256" key="1">
    <source>
        <dbReference type="ARBA" id="ARBA00004141"/>
    </source>
</evidence>